<keyword evidence="8" id="KW-1185">Reference proteome</keyword>
<gene>
    <name evidence="7" type="primary">GLEAN_09388</name>
    <name evidence="7" type="ORF">TcasGA2_TC009388</name>
</gene>
<evidence type="ECO:0000256" key="5">
    <source>
        <dbReference type="PROSITE-ProRule" id="PRU00309"/>
    </source>
</evidence>
<dbReference type="GO" id="GO:0008270">
    <property type="term" value="F:zinc ion binding"/>
    <property type="evidence" value="ECO:0007669"/>
    <property type="project" value="UniProtKB-KW"/>
</dbReference>
<dbReference type="PhylomeDB" id="D6WQY0"/>
<dbReference type="PANTHER" id="PTHR47577:SF2">
    <property type="entry name" value="THAP DOMAIN CONTAINING 9"/>
    <property type="match status" value="1"/>
</dbReference>
<reference evidence="7 8" key="2">
    <citation type="journal article" date="2010" name="Nucleic Acids Res.">
        <title>BeetleBase in 2010: revisions to provide comprehensive genomic information for Tribolium castaneum.</title>
        <authorList>
            <person name="Kim H.S."/>
            <person name="Murphy T."/>
            <person name="Xia J."/>
            <person name="Caragea D."/>
            <person name="Park Y."/>
            <person name="Beeman R.W."/>
            <person name="Lorenzen M.D."/>
            <person name="Butcher S."/>
            <person name="Manak J.R."/>
            <person name="Brown S.J."/>
        </authorList>
    </citation>
    <scope>GENOME REANNOTATION</scope>
    <source>
        <strain evidence="7 8">Georgia GA2</strain>
    </source>
</reference>
<dbReference type="PANTHER" id="PTHR47577">
    <property type="entry name" value="THAP DOMAIN-CONTAINING PROTEIN 6"/>
    <property type="match status" value="1"/>
</dbReference>
<dbReference type="InterPro" id="IPR048365">
    <property type="entry name" value="TNP-like_RNaseH_N"/>
</dbReference>
<evidence type="ECO:0000256" key="1">
    <source>
        <dbReference type="ARBA" id="ARBA00022723"/>
    </source>
</evidence>
<dbReference type="GO" id="GO:0003677">
    <property type="term" value="F:DNA binding"/>
    <property type="evidence" value="ECO:0007669"/>
    <property type="project" value="UniProtKB-UniRule"/>
</dbReference>
<keyword evidence="3" id="KW-0862">Zinc</keyword>
<protein>
    <recommendedName>
        <fullName evidence="6">THAP-type domain-containing protein</fullName>
    </recommendedName>
</protein>
<dbReference type="InterPro" id="IPR048366">
    <property type="entry name" value="TNP-like_GBD"/>
</dbReference>
<dbReference type="Pfam" id="PF21788">
    <property type="entry name" value="TNP-like_GBD"/>
    <property type="match status" value="1"/>
</dbReference>
<dbReference type="AlphaFoldDB" id="D6WQY0"/>
<dbReference type="HOGENOM" id="CLU_008379_0_0_1"/>
<proteinExistence type="predicted"/>
<dbReference type="Pfam" id="PF05485">
    <property type="entry name" value="THAP"/>
    <property type="match status" value="1"/>
</dbReference>
<dbReference type="EMBL" id="KQ971351">
    <property type="protein sequence ID" value="EFA06491.1"/>
    <property type="molecule type" value="Genomic_DNA"/>
</dbReference>
<dbReference type="OMA" id="LELWESC"/>
<dbReference type="SMART" id="SM00692">
    <property type="entry name" value="DM3"/>
    <property type="match status" value="1"/>
</dbReference>
<sequence>MKKCRLCGQIKLLTNDLSIFQVPKNEEKLHEWSISTGVALCNKDFVCQRHFEKYFVTEIYEGDKICLRTLSSNAVPTLQLPSTSTIPTQDQVLIPSRVYEIPTLIRSPQIPSISQEHQNETMQISKFQEILQPSHSRTSFSDKHVLTALKENIQELHVRLPSGWGVHNNTNIVTISRVVGNIPKIDRAVVVDNCNANVYLNGIFRSVHAVQTFEDVLNIVNRVEDANLCLGTGISDKRSHLCNGENKQKKTERCKTCAALRKNLLRDINRKTKSTLQTNLRKKNKKQLYLRLKRKEKRQTKTITEMSQILKDQDKIENIINKLPENQQMVVRTCFETVGRPVFGKRYSKEWIYTCILLKIKSPKLYRHMRTRELLPLPAPSTLSNYIRNIDSAYGFQNKLFELLKEKTKNMTEFERHGTIMVDECKITPSKHFDKNRLEVIGFVDLGDYTPNNQQNQLGDHVLVFMFQSFVGKNIQALACFLSKGSVSGPILAKLVLEAVLLCEAAGLFVDVVTSDGATWNRNMWKSCSAENPDAPWTIHPANPKRKLRMCSDFPHLLKCIRNRLVAKKELHVPEGCVRLSHFQKLIEYDAKHEFKLAYKLTRKHVNPENHEKMRTRYAFQLFSGTVADALTILKEKGIPGFADCEPTVQFCRRLNQISDILNSNNCFDGLKLNSKEHHALEDFLLYLELWESCTDPQFFLTKSTYNGLRATINTTLDLLRYCSSELGFRYLMTSRINQDPLEHFFGLLRSSGGDNNNPESIQVAQIFRLLSLYSLIKPAKGSNVSGSGMLNVLINNSDMISNKDRAILTKQEMDLRLDQALEEDIESGTAVQFNDNMEAFAYVCGFIARKHKKEKCQDCIKTLIGEGLESYNEFIILRSRGHLTFPSAKLITLLQEVEIIISPKLQEEVRKTSLIDILNLLCRYKVHNLIGCEQHTSEMTKKILYSFLITRLSISCKKEARKRAAECSQQKRLSKLSKLV</sequence>
<evidence type="ECO:0000256" key="4">
    <source>
        <dbReference type="ARBA" id="ARBA00023125"/>
    </source>
</evidence>
<dbReference type="Pfam" id="PF21789">
    <property type="entry name" value="TNP-like_RNaseH_C"/>
    <property type="match status" value="1"/>
</dbReference>
<reference evidence="7 8" key="1">
    <citation type="journal article" date="2008" name="Nature">
        <title>The genome of the model beetle and pest Tribolium castaneum.</title>
        <authorList>
            <consortium name="Tribolium Genome Sequencing Consortium"/>
            <person name="Richards S."/>
            <person name="Gibbs R.A."/>
            <person name="Weinstock G.M."/>
            <person name="Brown S.J."/>
            <person name="Denell R."/>
            <person name="Beeman R.W."/>
            <person name="Gibbs R."/>
            <person name="Beeman R.W."/>
            <person name="Brown S.J."/>
            <person name="Bucher G."/>
            <person name="Friedrich M."/>
            <person name="Grimmelikhuijzen C.J."/>
            <person name="Klingler M."/>
            <person name="Lorenzen M."/>
            <person name="Richards S."/>
            <person name="Roth S."/>
            <person name="Schroder R."/>
            <person name="Tautz D."/>
            <person name="Zdobnov E.M."/>
            <person name="Muzny D."/>
            <person name="Gibbs R.A."/>
            <person name="Weinstock G.M."/>
            <person name="Attaway T."/>
            <person name="Bell S."/>
            <person name="Buhay C.J."/>
            <person name="Chandrabose M.N."/>
            <person name="Chavez D."/>
            <person name="Clerk-Blankenburg K.P."/>
            <person name="Cree A."/>
            <person name="Dao M."/>
            <person name="Davis C."/>
            <person name="Chacko J."/>
            <person name="Dinh H."/>
            <person name="Dugan-Rocha S."/>
            <person name="Fowler G."/>
            <person name="Garner T.T."/>
            <person name="Garnes J."/>
            <person name="Gnirke A."/>
            <person name="Hawes A."/>
            <person name="Hernandez J."/>
            <person name="Hines S."/>
            <person name="Holder M."/>
            <person name="Hume J."/>
            <person name="Jhangiani S.N."/>
            <person name="Joshi V."/>
            <person name="Khan Z.M."/>
            <person name="Jackson L."/>
            <person name="Kovar C."/>
            <person name="Kowis A."/>
            <person name="Lee S."/>
            <person name="Lewis L.R."/>
            <person name="Margolis J."/>
            <person name="Morgan M."/>
            <person name="Nazareth L.V."/>
            <person name="Nguyen N."/>
            <person name="Okwuonu G."/>
            <person name="Parker D."/>
            <person name="Richards S."/>
            <person name="Ruiz S.J."/>
            <person name="Santibanez J."/>
            <person name="Savard J."/>
            <person name="Scherer S.E."/>
            <person name="Schneider B."/>
            <person name="Sodergren E."/>
            <person name="Tautz D."/>
            <person name="Vattahil S."/>
            <person name="Villasana D."/>
            <person name="White C.S."/>
            <person name="Wright R."/>
            <person name="Park Y."/>
            <person name="Beeman R.W."/>
            <person name="Lord J."/>
            <person name="Oppert B."/>
            <person name="Lorenzen M."/>
            <person name="Brown S."/>
            <person name="Wang L."/>
            <person name="Savard J."/>
            <person name="Tautz D."/>
            <person name="Richards S."/>
            <person name="Weinstock G."/>
            <person name="Gibbs R.A."/>
            <person name="Liu Y."/>
            <person name="Worley K."/>
            <person name="Weinstock G."/>
            <person name="Elsik C.G."/>
            <person name="Reese J.T."/>
            <person name="Elhaik E."/>
            <person name="Landan G."/>
            <person name="Graur D."/>
            <person name="Arensburger P."/>
            <person name="Atkinson P."/>
            <person name="Beeman R.W."/>
            <person name="Beidler J."/>
            <person name="Brown S.J."/>
            <person name="Demuth J.P."/>
            <person name="Drury D.W."/>
            <person name="Du Y.Z."/>
            <person name="Fujiwara H."/>
            <person name="Lorenzen M."/>
            <person name="Maselli V."/>
            <person name="Osanai M."/>
            <person name="Park Y."/>
            <person name="Robertson H.M."/>
            <person name="Tu Z."/>
            <person name="Wang J.J."/>
            <person name="Wang S."/>
            <person name="Richards S."/>
            <person name="Song H."/>
            <person name="Zhang L."/>
            <person name="Sodergren E."/>
            <person name="Werner D."/>
            <person name="Stanke M."/>
            <person name="Morgenstern B."/>
            <person name="Solovyev V."/>
            <person name="Kosarev P."/>
            <person name="Brown G."/>
            <person name="Chen H.C."/>
            <person name="Ermolaeva O."/>
            <person name="Hlavina W."/>
            <person name="Kapustin Y."/>
            <person name="Kiryutin B."/>
            <person name="Kitts P."/>
            <person name="Maglott D."/>
            <person name="Pruitt K."/>
            <person name="Sapojnikov V."/>
            <person name="Souvorov A."/>
            <person name="Mackey A.J."/>
            <person name="Waterhouse R.M."/>
            <person name="Wyder S."/>
            <person name="Zdobnov E.M."/>
            <person name="Zdobnov E.M."/>
            <person name="Wyder S."/>
            <person name="Kriventseva E.V."/>
            <person name="Kadowaki T."/>
            <person name="Bork P."/>
            <person name="Aranda M."/>
            <person name="Bao R."/>
            <person name="Beermann A."/>
            <person name="Berns N."/>
            <person name="Bolognesi R."/>
            <person name="Bonneton F."/>
            <person name="Bopp D."/>
            <person name="Brown S.J."/>
            <person name="Bucher G."/>
            <person name="Butts T."/>
            <person name="Chaumot A."/>
            <person name="Denell R.E."/>
            <person name="Ferrier D.E."/>
            <person name="Friedrich M."/>
            <person name="Gordon C.M."/>
            <person name="Jindra M."/>
            <person name="Klingler M."/>
            <person name="Lan Q."/>
            <person name="Lattorff H.M."/>
            <person name="Laudet V."/>
            <person name="von Levetsow C."/>
            <person name="Liu Z."/>
            <person name="Lutz R."/>
            <person name="Lynch J.A."/>
            <person name="da Fonseca R.N."/>
            <person name="Posnien N."/>
            <person name="Reuter R."/>
            <person name="Roth S."/>
            <person name="Savard J."/>
            <person name="Schinko J.B."/>
            <person name="Schmitt C."/>
            <person name="Schoppmeier M."/>
            <person name="Schroder R."/>
            <person name="Shippy T.D."/>
            <person name="Simonnet F."/>
            <person name="Marques-Souza H."/>
            <person name="Tautz D."/>
            <person name="Tomoyasu Y."/>
            <person name="Trauner J."/>
            <person name="Van der Zee M."/>
            <person name="Vervoort M."/>
            <person name="Wittkopp N."/>
            <person name="Wimmer E.A."/>
            <person name="Yang X."/>
            <person name="Jones A.K."/>
            <person name="Sattelle D.B."/>
            <person name="Ebert P.R."/>
            <person name="Nelson D."/>
            <person name="Scott J.G."/>
            <person name="Beeman R.W."/>
            <person name="Muthukrishnan S."/>
            <person name="Kramer K.J."/>
            <person name="Arakane Y."/>
            <person name="Beeman R.W."/>
            <person name="Zhu Q."/>
            <person name="Hogenkamp D."/>
            <person name="Dixit R."/>
            <person name="Oppert B."/>
            <person name="Jiang H."/>
            <person name="Zou Z."/>
            <person name="Marshall J."/>
            <person name="Elpidina E."/>
            <person name="Vinokurov K."/>
            <person name="Oppert C."/>
            <person name="Zou Z."/>
            <person name="Evans J."/>
            <person name="Lu Z."/>
            <person name="Zhao P."/>
            <person name="Sumathipala N."/>
            <person name="Altincicek B."/>
            <person name="Vilcinskas A."/>
            <person name="Williams M."/>
            <person name="Hultmark D."/>
            <person name="Hetru C."/>
            <person name="Jiang H."/>
            <person name="Grimmelikhuijzen C.J."/>
            <person name="Hauser F."/>
            <person name="Cazzamali G."/>
            <person name="Williamson M."/>
            <person name="Park Y."/>
            <person name="Li B."/>
            <person name="Tanaka Y."/>
            <person name="Predel R."/>
            <person name="Neupert S."/>
            <person name="Schachtner J."/>
            <person name="Verleyen P."/>
            <person name="Raible F."/>
            <person name="Bork P."/>
            <person name="Friedrich M."/>
            <person name="Walden K.K."/>
            <person name="Robertson H.M."/>
            <person name="Angeli S."/>
            <person name="Foret S."/>
            <person name="Bucher G."/>
            <person name="Schuetz S."/>
            <person name="Maleszka R."/>
            <person name="Wimmer E.A."/>
            <person name="Beeman R.W."/>
            <person name="Lorenzen M."/>
            <person name="Tomoyasu Y."/>
            <person name="Miller S.C."/>
            <person name="Grossmann D."/>
            <person name="Bucher G."/>
        </authorList>
    </citation>
    <scope>NUCLEOTIDE SEQUENCE [LARGE SCALE GENOMIC DNA]</scope>
    <source>
        <strain evidence="7 8">Georgia GA2</strain>
    </source>
</reference>
<dbReference type="eggNOG" id="ENOG502S2H8">
    <property type="taxonomic scope" value="Eukaryota"/>
</dbReference>
<name>D6WQY0_TRICA</name>
<evidence type="ECO:0000256" key="2">
    <source>
        <dbReference type="ARBA" id="ARBA00022771"/>
    </source>
</evidence>
<evidence type="ECO:0000256" key="3">
    <source>
        <dbReference type="ARBA" id="ARBA00022833"/>
    </source>
</evidence>
<dbReference type="InterPro" id="IPR006612">
    <property type="entry name" value="THAP_Znf"/>
</dbReference>
<dbReference type="Gene3D" id="6.20.210.20">
    <property type="entry name" value="THAP domain"/>
    <property type="match status" value="1"/>
</dbReference>
<keyword evidence="1" id="KW-0479">Metal-binding</keyword>
<dbReference type="InterPro" id="IPR048367">
    <property type="entry name" value="TNP-like_RNaseH_C"/>
</dbReference>
<dbReference type="InterPro" id="IPR038441">
    <property type="entry name" value="THAP_Znf_sf"/>
</dbReference>
<evidence type="ECO:0000259" key="6">
    <source>
        <dbReference type="PROSITE" id="PS50950"/>
    </source>
</evidence>
<accession>D6WQY0</accession>
<keyword evidence="4 5" id="KW-0238">DNA-binding</keyword>
<dbReference type="PROSITE" id="PS50950">
    <property type="entry name" value="ZF_THAP"/>
    <property type="match status" value="1"/>
</dbReference>
<dbReference type="SMART" id="SM00980">
    <property type="entry name" value="THAP"/>
    <property type="match status" value="1"/>
</dbReference>
<evidence type="ECO:0000313" key="7">
    <source>
        <dbReference type="EMBL" id="EFA06491.1"/>
    </source>
</evidence>
<keyword evidence="2 5" id="KW-0863">Zinc-finger</keyword>
<dbReference type="InParanoid" id="D6WQY0"/>
<dbReference type="SUPFAM" id="SSF57716">
    <property type="entry name" value="Glucocorticoid receptor-like (DNA-binding domain)"/>
    <property type="match status" value="1"/>
</dbReference>
<feature type="domain" description="THAP-type" evidence="6">
    <location>
        <begin position="1"/>
        <end position="79"/>
    </location>
</feature>
<dbReference type="Pfam" id="PF21787">
    <property type="entry name" value="TNP-like_RNaseH_N"/>
    <property type="match status" value="1"/>
</dbReference>
<evidence type="ECO:0000313" key="8">
    <source>
        <dbReference type="Proteomes" id="UP000007266"/>
    </source>
</evidence>
<organism evidence="7 8">
    <name type="scientific">Tribolium castaneum</name>
    <name type="common">Red flour beetle</name>
    <dbReference type="NCBI Taxonomy" id="7070"/>
    <lineage>
        <taxon>Eukaryota</taxon>
        <taxon>Metazoa</taxon>
        <taxon>Ecdysozoa</taxon>
        <taxon>Arthropoda</taxon>
        <taxon>Hexapoda</taxon>
        <taxon>Insecta</taxon>
        <taxon>Pterygota</taxon>
        <taxon>Neoptera</taxon>
        <taxon>Endopterygota</taxon>
        <taxon>Coleoptera</taxon>
        <taxon>Polyphaga</taxon>
        <taxon>Cucujiformia</taxon>
        <taxon>Tenebrionidae</taxon>
        <taxon>Tenebrionidae incertae sedis</taxon>
        <taxon>Tribolium</taxon>
    </lineage>
</organism>
<dbReference type="Proteomes" id="UP000007266">
    <property type="component" value="Linkage group 7"/>
</dbReference>